<feature type="domain" description="Vps16 N-terminal" evidence="4">
    <location>
        <begin position="29"/>
        <end position="481"/>
    </location>
</feature>
<dbReference type="InterPro" id="IPR006925">
    <property type="entry name" value="Vps16_C"/>
</dbReference>
<dbReference type="GO" id="GO:0003779">
    <property type="term" value="F:actin binding"/>
    <property type="evidence" value="ECO:0007669"/>
    <property type="project" value="TreeGrafter"/>
</dbReference>
<dbReference type="GO" id="GO:0006886">
    <property type="term" value="P:intracellular protein transport"/>
    <property type="evidence" value="ECO:0007669"/>
    <property type="project" value="InterPro"/>
</dbReference>
<comment type="caution">
    <text evidence="5">The sequence shown here is derived from an EMBL/GenBank/DDBJ whole genome shotgun (WGS) entry which is preliminary data.</text>
</comment>
<dbReference type="GO" id="GO:0042144">
    <property type="term" value="P:vacuole fusion, non-autophagic"/>
    <property type="evidence" value="ECO:0007669"/>
    <property type="project" value="TreeGrafter"/>
</dbReference>
<keyword evidence="6" id="KW-1185">Reference proteome</keyword>
<proteinExistence type="inferred from homology"/>
<dbReference type="GO" id="GO:0005768">
    <property type="term" value="C:endosome"/>
    <property type="evidence" value="ECO:0007669"/>
    <property type="project" value="TreeGrafter"/>
</dbReference>
<reference evidence="5 6" key="1">
    <citation type="submission" date="2022-07" db="EMBL/GenBank/DDBJ databases">
        <title>Genome-wide signatures of adaptation to extreme environments.</title>
        <authorList>
            <person name="Cho C.H."/>
            <person name="Yoon H.S."/>
        </authorList>
    </citation>
    <scope>NUCLEOTIDE SEQUENCE [LARGE SCALE GENOMIC DNA]</scope>
    <source>
        <strain evidence="5 6">108.79 E11</strain>
    </source>
</reference>
<dbReference type="InterPro" id="IPR016534">
    <property type="entry name" value="VPS16"/>
</dbReference>
<evidence type="ECO:0008006" key="7">
    <source>
        <dbReference type="Google" id="ProtNLM"/>
    </source>
</evidence>
<sequence length="929" mass="106035">MAQNHLLATTASYPQNSFSPADKTEELDFEWIVVGTEPYCKRILAASPDWKDVLKLEECIFCAAPSAGPICFIPGHGWGSVDEQSFHLSRNIYLFTCSGKLLSINTLQAERIVGAKQPFAATKSLRTAGFLQDESVLLIFEDGTLMRVLQDSPIIYFIGSISDTLELEGGSLVHSAIVPNGDCCIVETTKKNIYLIQDVLRGKFQIQRYSVDDSRTKANVSIACYQMLASSVNTTSTSSNHDIQILISYEDGAVILSNLYDHLLLYQVEKGYFKLLSVSPDGRWIAALESVKNSLWIFSADMSRVVLSNWLPSSSFLQSIGIEELHFISSGDLQIYWCGTEALAWYCVSQTLLLLVDIQGNCVYLSSDSCLLYPESDGLRCIEQEQVYLLHGVSKPLYYLQSFGNTEDITLLYSCFETFGGPTRQSDEKRIQFYQLIHSLFSKPAGLLEIAETILDHMVLEEWNIARQKTMLKLASFCISYQGSYHYHSKVTQLADQLPVVCRTLRLLNCVRSYCGIPMTVLQSKEISGEKLIDRISRYGYHEKALSIAVYLGIDPSIPLIRWAKQELMQCLSKDPNQDRESLERSVMDKIVQRLEYFVEEYQLAAPPFTDIALTAWKLDIPNLAIWLTQKEQRMYKKVPLLLMQNRELDALKAADEDGDPELLQGVFIRLRQRHSSAEMFELFRSNSDKLQKSIRLYAAFLRRFGILEEWNSFMQSFGWSPICSMLPQAHLSLQRTGQPKKTIEWLSLQMNRTAKKIPWLGWSLKNESKMWELAKELEQSWKLEENILNVSSISRFIVSLAEHSIHLSPSERRNCLYRVKNQFKVPERRFIYNCLQGMANIGDFEGMLIFGSERNPPQTGWMPFVEICLRYGRISEANQFIKLIKDPYERALALAKAGYGKEAAELAMKWKNQRLLQQIYEIIPPTNA</sequence>
<evidence type="ECO:0000313" key="6">
    <source>
        <dbReference type="Proteomes" id="UP001300502"/>
    </source>
</evidence>
<gene>
    <name evidence="5" type="ORF">GAYE_SCF45G5736</name>
</gene>
<name>A0AAV9IK82_9RHOD</name>
<comment type="similarity">
    <text evidence="1 2">Belongs to the VPS16 family.</text>
</comment>
<dbReference type="PANTHER" id="PTHR12811">
    <property type="entry name" value="VACUOLAR PROTEIN SORTING VPS16"/>
    <property type="match status" value="1"/>
</dbReference>
<dbReference type="Proteomes" id="UP001300502">
    <property type="component" value="Unassembled WGS sequence"/>
</dbReference>
<feature type="domain" description="Vps16 C-terminal" evidence="3">
    <location>
        <begin position="609"/>
        <end position="928"/>
    </location>
</feature>
<dbReference type="GO" id="GO:0005765">
    <property type="term" value="C:lysosomal membrane"/>
    <property type="evidence" value="ECO:0007669"/>
    <property type="project" value="TreeGrafter"/>
</dbReference>
<dbReference type="Pfam" id="PF04840">
    <property type="entry name" value="Vps16_C"/>
    <property type="match status" value="1"/>
</dbReference>
<dbReference type="GO" id="GO:0016197">
    <property type="term" value="P:endosomal transport"/>
    <property type="evidence" value="ECO:0007669"/>
    <property type="project" value="TreeGrafter"/>
</dbReference>
<dbReference type="AlphaFoldDB" id="A0AAV9IK82"/>
<evidence type="ECO:0000256" key="2">
    <source>
        <dbReference type="PIRNR" id="PIRNR007949"/>
    </source>
</evidence>
<dbReference type="InterPro" id="IPR006926">
    <property type="entry name" value="Vps16_N"/>
</dbReference>
<dbReference type="PIRSF" id="PIRSF007949">
    <property type="entry name" value="VPS16"/>
    <property type="match status" value="1"/>
</dbReference>
<dbReference type="GO" id="GO:0030897">
    <property type="term" value="C:HOPS complex"/>
    <property type="evidence" value="ECO:0007669"/>
    <property type="project" value="TreeGrafter"/>
</dbReference>
<dbReference type="Pfam" id="PF04841">
    <property type="entry name" value="Vps16_N"/>
    <property type="match status" value="1"/>
</dbReference>
<evidence type="ECO:0000259" key="4">
    <source>
        <dbReference type="Pfam" id="PF04841"/>
    </source>
</evidence>
<protein>
    <recommendedName>
        <fullName evidence="7">Vacuolar protein sorting-associated protein 16 homolog</fullName>
    </recommendedName>
</protein>
<dbReference type="EMBL" id="JANCYU010000056">
    <property type="protein sequence ID" value="KAK4527805.1"/>
    <property type="molecule type" value="Genomic_DNA"/>
</dbReference>
<evidence type="ECO:0000256" key="1">
    <source>
        <dbReference type="ARBA" id="ARBA00009250"/>
    </source>
</evidence>
<accession>A0AAV9IK82</accession>
<evidence type="ECO:0000259" key="3">
    <source>
        <dbReference type="Pfam" id="PF04840"/>
    </source>
</evidence>
<evidence type="ECO:0000313" key="5">
    <source>
        <dbReference type="EMBL" id="KAK4527805.1"/>
    </source>
</evidence>
<dbReference type="PANTHER" id="PTHR12811:SF0">
    <property type="entry name" value="VACUOLAR PROTEIN SORTING-ASSOCIATED PROTEIN 16 HOMOLOG"/>
    <property type="match status" value="1"/>
</dbReference>
<organism evidence="5 6">
    <name type="scientific">Galdieria yellowstonensis</name>
    <dbReference type="NCBI Taxonomy" id="3028027"/>
    <lineage>
        <taxon>Eukaryota</taxon>
        <taxon>Rhodophyta</taxon>
        <taxon>Bangiophyceae</taxon>
        <taxon>Galdieriales</taxon>
        <taxon>Galdieriaceae</taxon>
        <taxon>Galdieria</taxon>
    </lineage>
</organism>